<organism evidence="2 3">
    <name type="scientific">Trema orientale</name>
    <name type="common">Charcoal tree</name>
    <name type="synonym">Celtis orientalis</name>
    <dbReference type="NCBI Taxonomy" id="63057"/>
    <lineage>
        <taxon>Eukaryota</taxon>
        <taxon>Viridiplantae</taxon>
        <taxon>Streptophyta</taxon>
        <taxon>Embryophyta</taxon>
        <taxon>Tracheophyta</taxon>
        <taxon>Spermatophyta</taxon>
        <taxon>Magnoliopsida</taxon>
        <taxon>eudicotyledons</taxon>
        <taxon>Gunneridae</taxon>
        <taxon>Pentapetalae</taxon>
        <taxon>rosids</taxon>
        <taxon>fabids</taxon>
        <taxon>Rosales</taxon>
        <taxon>Cannabaceae</taxon>
        <taxon>Trema</taxon>
    </lineage>
</organism>
<reference evidence="3" key="1">
    <citation type="submission" date="2016-06" db="EMBL/GenBank/DDBJ databases">
        <title>Parallel loss of symbiosis genes in relatives of nitrogen-fixing non-legume Parasponia.</title>
        <authorList>
            <person name="Van Velzen R."/>
            <person name="Holmer R."/>
            <person name="Bu F."/>
            <person name="Rutten L."/>
            <person name="Van Zeijl A."/>
            <person name="Liu W."/>
            <person name="Santuari L."/>
            <person name="Cao Q."/>
            <person name="Sharma T."/>
            <person name="Shen D."/>
            <person name="Roswanjaya Y."/>
            <person name="Wardhani T."/>
            <person name="Kalhor M.S."/>
            <person name="Jansen J."/>
            <person name="Van den Hoogen J."/>
            <person name="Gungor B."/>
            <person name="Hartog M."/>
            <person name="Hontelez J."/>
            <person name="Verver J."/>
            <person name="Yang W.-C."/>
            <person name="Schijlen E."/>
            <person name="Repin R."/>
            <person name="Schilthuizen M."/>
            <person name="Schranz E."/>
            <person name="Heidstra R."/>
            <person name="Miyata K."/>
            <person name="Fedorova E."/>
            <person name="Kohlen W."/>
            <person name="Bisseling T."/>
            <person name="Smit S."/>
            <person name="Geurts R."/>
        </authorList>
    </citation>
    <scope>NUCLEOTIDE SEQUENCE [LARGE SCALE GENOMIC DNA]</scope>
    <source>
        <strain evidence="3">cv. RG33-2</strain>
    </source>
</reference>
<dbReference type="PANTHER" id="PTHR47718">
    <property type="entry name" value="OS01G0519700 PROTEIN"/>
    <property type="match status" value="1"/>
</dbReference>
<protein>
    <submittedName>
        <fullName evidence="2">FHY3/FAR1 family</fullName>
    </submittedName>
</protein>
<dbReference type="Proteomes" id="UP000237000">
    <property type="component" value="Unassembled WGS sequence"/>
</dbReference>
<dbReference type="InParanoid" id="A0A2P5DUM6"/>
<evidence type="ECO:0000313" key="3">
    <source>
        <dbReference type="Proteomes" id="UP000237000"/>
    </source>
</evidence>
<comment type="caution">
    <text evidence="2">The sequence shown here is derived from an EMBL/GenBank/DDBJ whole genome shotgun (WGS) entry which is preliminary data.</text>
</comment>
<dbReference type="OrthoDB" id="1643882at2759"/>
<proteinExistence type="predicted"/>
<dbReference type="AlphaFoldDB" id="A0A2P5DUM6"/>
<dbReference type="EMBL" id="JXTC01000248">
    <property type="protein sequence ID" value="PON76977.1"/>
    <property type="molecule type" value="Genomic_DNA"/>
</dbReference>
<accession>A0A2P5DUM6</accession>
<feature type="domain" description="FAR1" evidence="1">
    <location>
        <begin position="4"/>
        <end position="43"/>
    </location>
</feature>
<evidence type="ECO:0000259" key="1">
    <source>
        <dbReference type="Pfam" id="PF03101"/>
    </source>
</evidence>
<gene>
    <name evidence="2" type="ORF">TorRG33x02_241620</name>
</gene>
<dbReference type="Pfam" id="PF03101">
    <property type="entry name" value="FAR1"/>
    <property type="match status" value="1"/>
</dbReference>
<sequence>MPNRKKRPEPITRTSCQAAIQVIHLKDSEHWQAKEFVPTHNHERASVAELQFLRSNRVVTDLMLAQVMSMIQVGIKTSQIMSHIALQSSGYIKLPCQLRDIYNNLAGARREQ</sequence>
<dbReference type="InterPro" id="IPR004330">
    <property type="entry name" value="FAR1_DNA_bnd_dom"/>
</dbReference>
<keyword evidence="3" id="KW-1185">Reference proteome</keyword>
<evidence type="ECO:0000313" key="2">
    <source>
        <dbReference type="EMBL" id="PON76977.1"/>
    </source>
</evidence>
<name>A0A2P5DUM6_TREOI</name>